<gene>
    <name evidence="4" type="ORF">GKO32_08460</name>
</gene>
<dbReference type="GO" id="GO:0019752">
    <property type="term" value="P:carboxylic acid metabolic process"/>
    <property type="evidence" value="ECO:0007669"/>
    <property type="project" value="UniProtKB-ARBA"/>
</dbReference>
<dbReference type="GO" id="GO:0016787">
    <property type="term" value="F:hydrolase activity"/>
    <property type="evidence" value="ECO:0007669"/>
    <property type="project" value="UniProtKB-KW"/>
</dbReference>
<proteinExistence type="inferred from homology"/>
<dbReference type="FunFam" id="3.90.850.10:FF:000002">
    <property type="entry name" value="2-hydroxyhepta-2,4-diene-1,7-dioate isomerase"/>
    <property type="match status" value="1"/>
</dbReference>
<dbReference type="AlphaFoldDB" id="A0A6N7Z228"/>
<dbReference type="InterPro" id="IPR036663">
    <property type="entry name" value="Fumarylacetoacetase_C_sf"/>
</dbReference>
<evidence type="ECO:0000313" key="4">
    <source>
        <dbReference type="EMBL" id="MTD54011.1"/>
    </source>
</evidence>
<sequence>MRLVNLNNRFGIAVEDGIVDVAEASGGRFGPDPLGVLSQWHEFREWAASAELGAGKPWTAQDLGSPVPNPRQVFAIGLNYRAHAAEAETAAPELPAVFTKFPASIAGPDITVTLPPEGNVDWEVELVVVIGAAARHVAPEDAWKYVAGFTVGQDISERKRQLVGPVAQFSLGKSYEGFSPMGPYLVTLDEVADPADLALSCTINGEEVQSGRTSQMIFDVPALIAHLSSVLTLHPGDVIFTGTPSGVGIARNPPRFIAAGDVLESSVEGLGTIRQRFKQA</sequence>
<evidence type="ECO:0000259" key="3">
    <source>
        <dbReference type="Pfam" id="PF01557"/>
    </source>
</evidence>
<accession>A0A6N7Z228</accession>
<evidence type="ECO:0000256" key="2">
    <source>
        <dbReference type="ARBA" id="ARBA00022723"/>
    </source>
</evidence>
<name>A0A6N7Z228_9PSEU</name>
<keyword evidence="4" id="KW-0378">Hydrolase</keyword>
<keyword evidence="2" id="KW-0479">Metal-binding</keyword>
<organism evidence="4 5">
    <name type="scientific">Amycolatopsis pithecellobii</name>
    <dbReference type="NCBI Taxonomy" id="664692"/>
    <lineage>
        <taxon>Bacteria</taxon>
        <taxon>Bacillati</taxon>
        <taxon>Actinomycetota</taxon>
        <taxon>Actinomycetes</taxon>
        <taxon>Pseudonocardiales</taxon>
        <taxon>Pseudonocardiaceae</taxon>
        <taxon>Amycolatopsis</taxon>
    </lineage>
</organism>
<evidence type="ECO:0000256" key="1">
    <source>
        <dbReference type="ARBA" id="ARBA00010211"/>
    </source>
</evidence>
<comment type="similarity">
    <text evidence="1">Belongs to the FAH family.</text>
</comment>
<dbReference type="Gene3D" id="3.90.850.10">
    <property type="entry name" value="Fumarylacetoacetase-like, C-terminal domain"/>
    <property type="match status" value="1"/>
</dbReference>
<dbReference type="InterPro" id="IPR011234">
    <property type="entry name" value="Fumarylacetoacetase-like_C"/>
</dbReference>
<dbReference type="RefSeq" id="WP_154756246.1">
    <property type="nucleotide sequence ID" value="NZ_WMBA01000009.1"/>
</dbReference>
<dbReference type="GO" id="GO:0046872">
    <property type="term" value="F:metal ion binding"/>
    <property type="evidence" value="ECO:0007669"/>
    <property type="project" value="UniProtKB-KW"/>
</dbReference>
<evidence type="ECO:0000313" key="5">
    <source>
        <dbReference type="Proteomes" id="UP000440096"/>
    </source>
</evidence>
<dbReference type="GO" id="GO:0016853">
    <property type="term" value="F:isomerase activity"/>
    <property type="evidence" value="ECO:0007669"/>
    <property type="project" value="UniProtKB-ARBA"/>
</dbReference>
<dbReference type="OrthoDB" id="9805307at2"/>
<reference evidence="4 5" key="1">
    <citation type="submission" date="2019-11" db="EMBL/GenBank/DDBJ databases">
        <title>Draft genome of Amycolatopsis RM579.</title>
        <authorList>
            <person name="Duangmal K."/>
            <person name="Mingma R."/>
        </authorList>
    </citation>
    <scope>NUCLEOTIDE SEQUENCE [LARGE SCALE GENOMIC DNA]</scope>
    <source>
        <strain evidence="4 5">RM579</strain>
    </source>
</reference>
<dbReference type="SUPFAM" id="SSF56529">
    <property type="entry name" value="FAH"/>
    <property type="match status" value="1"/>
</dbReference>
<comment type="caution">
    <text evidence="4">The sequence shown here is derived from an EMBL/GenBank/DDBJ whole genome shotgun (WGS) entry which is preliminary data.</text>
</comment>
<dbReference type="Pfam" id="PF01557">
    <property type="entry name" value="FAA_hydrolase"/>
    <property type="match status" value="1"/>
</dbReference>
<dbReference type="PANTHER" id="PTHR42796:SF4">
    <property type="entry name" value="FUMARYLACETOACETATE HYDROLASE DOMAIN-CONTAINING PROTEIN 2A"/>
    <property type="match status" value="1"/>
</dbReference>
<keyword evidence="5" id="KW-1185">Reference proteome</keyword>
<dbReference type="InterPro" id="IPR051121">
    <property type="entry name" value="FAH"/>
</dbReference>
<dbReference type="EMBL" id="WMBA01000009">
    <property type="protein sequence ID" value="MTD54011.1"/>
    <property type="molecule type" value="Genomic_DNA"/>
</dbReference>
<dbReference type="Proteomes" id="UP000440096">
    <property type="component" value="Unassembled WGS sequence"/>
</dbReference>
<dbReference type="PANTHER" id="PTHR42796">
    <property type="entry name" value="FUMARYLACETOACETATE HYDROLASE DOMAIN-CONTAINING PROTEIN 2A-RELATED"/>
    <property type="match status" value="1"/>
</dbReference>
<protein>
    <submittedName>
        <fullName evidence="4">Fumarylacetoacetate hydrolase</fullName>
    </submittedName>
</protein>
<feature type="domain" description="Fumarylacetoacetase-like C-terminal" evidence="3">
    <location>
        <begin position="73"/>
        <end position="277"/>
    </location>
</feature>